<comment type="caution">
    <text evidence="1">The sequence shown here is derived from an EMBL/GenBank/DDBJ whole genome shotgun (WGS) entry which is preliminary data.</text>
</comment>
<name>A0ABV0A507_9HYPH</name>
<dbReference type="RefSeq" id="WP_346013855.1">
    <property type="nucleotide sequence ID" value="NZ_JAQYXP010000009.1"/>
</dbReference>
<evidence type="ECO:0000313" key="2">
    <source>
        <dbReference type="Proteomes" id="UP001407347"/>
    </source>
</evidence>
<organism evidence="1 2">
    <name type="scientific">Methylobacterium ajmalii</name>
    <dbReference type="NCBI Taxonomy" id="2738439"/>
    <lineage>
        <taxon>Bacteria</taxon>
        <taxon>Pseudomonadati</taxon>
        <taxon>Pseudomonadota</taxon>
        <taxon>Alphaproteobacteria</taxon>
        <taxon>Hyphomicrobiales</taxon>
        <taxon>Methylobacteriaceae</taxon>
        <taxon>Methylobacterium</taxon>
    </lineage>
</organism>
<proteinExistence type="predicted"/>
<gene>
    <name evidence="1" type="ORF">PUR29_36340</name>
</gene>
<keyword evidence="2" id="KW-1185">Reference proteome</keyword>
<dbReference type="Proteomes" id="UP001407347">
    <property type="component" value="Unassembled WGS sequence"/>
</dbReference>
<protein>
    <submittedName>
        <fullName evidence="1">Uncharacterized protein</fullName>
    </submittedName>
</protein>
<reference evidence="1 2" key="1">
    <citation type="journal article" date="2023" name="PLoS ONE">
        <title>Complete genome assembly of Hawai'i environmental nontuberculous mycobacteria reveals unexpected co-isolation with methylobacteria.</title>
        <authorList>
            <person name="Hendrix J."/>
            <person name="Epperson L.E."/>
            <person name="Tong E.I."/>
            <person name="Chan Y.L."/>
            <person name="Hasan N.A."/>
            <person name="Dawrs S.N."/>
            <person name="Norton G.J."/>
            <person name="Virdi R."/>
            <person name="Crooks J.L."/>
            <person name="Chan E.D."/>
            <person name="Honda J.R."/>
            <person name="Strong M."/>
        </authorList>
    </citation>
    <scope>NUCLEOTIDE SEQUENCE [LARGE SCALE GENOMIC DNA]</scope>
    <source>
        <strain evidence="1 2">NJH_HI04-1</strain>
    </source>
</reference>
<accession>A0ABV0A507</accession>
<evidence type="ECO:0000313" key="1">
    <source>
        <dbReference type="EMBL" id="MEN3238907.1"/>
    </source>
</evidence>
<dbReference type="EMBL" id="JAQYXP010000009">
    <property type="protein sequence ID" value="MEN3238907.1"/>
    <property type="molecule type" value="Genomic_DNA"/>
</dbReference>
<sequence length="322" mass="36753">MLYVHPGYMSLDRARAIIYYAEIDTLCSEREERIFEDFRQDEDGTYKIFTTDIASTRLVLPVQLICDMESNGWVPVKIAHPSIEVGLIEWDLEKGPRHNADRGIQDFVYASFPALYSTIEKELLVPNNLRLIISRQQILVNIRKKLASGHIQAALQEANGAVISIPPHYWNSDAAWEVLQHDTTAYVEIERNIKSGKVVINTNSIVKYYDFSDIDGEGEELGVSVEDEGCDVKNKTGAKPKYDKDLFMWEALKYIYYVSGCVPSDHSEHAIKTIERYKKAGGYGEFEKDTNGKYKASRWARAEISNLWKKMDFTPGHKLPDA</sequence>